<accession>A0ACB9LQ91</accession>
<keyword evidence="2" id="KW-1185">Reference proteome</keyword>
<proteinExistence type="predicted"/>
<evidence type="ECO:0000313" key="2">
    <source>
        <dbReference type="Proteomes" id="UP000828941"/>
    </source>
</evidence>
<sequence length="105" mass="11998">MISSRPMANTATIIETEDFSKKLLNKDLWHRRLGHPSQRVLDLALKGCNVKIKVNENFHFCDSCQYGKMHLLPFPISKAHAAAPLELIHTYLWGPAPILSISWFQ</sequence>
<dbReference type="Proteomes" id="UP000828941">
    <property type="component" value="Chromosome 11"/>
</dbReference>
<organism evidence="1 2">
    <name type="scientific">Bauhinia variegata</name>
    <name type="common">Purple orchid tree</name>
    <name type="synonym">Phanera variegata</name>
    <dbReference type="NCBI Taxonomy" id="167791"/>
    <lineage>
        <taxon>Eukaryota</taxon>
        <taxon>Viridiplantae</taxon>
        <taxon>Streptophyta</taxon>
        <taxon>Embryophyta</taxon>
        <taxon>Tracheophyta</taxon>
        <taxon>Spermatophyta</taxon>
        <taxon>Magnoliopsida</taxon>
        <taxon>eudicotyledons</taxon>
        <taxon>Gunneridae</taxon>
        <taxon>Pentapetalae</taxon>
        <taxon>rosids</taxon>
        <taxon>fabids</taxon>
        <taxon>Fabales</taxon>
        <taxon>Fabaceae</taxon>
        <taxon>Cercidoideae</taxon>
        <taxon>Cercideae</taxon>
        <taxon>Bauhiniinae</taxon>
        <taxon>Bauhinia</taxon>
    </lineage>
</organism>
<reference evidence="1 2" key="1">
    <citation type="journal article" date="2022" name="DNA Res.">
        <title>Chromosomal-level genome assembly of the orchid tree Bauhinia variegata (Leguminosae; Cercidoideae) supports the allotetraploid origin hypothesis of Bauhinia.</title>
        <authorList>
            <person name="Zhong Y."/>
            <person name="Chen Y."/>
            <person name="Zheng D."/>
            <person name="Pang J."/>
            <person name="Liu Y."/>
            <person name="Luo S."/>
            <person name="Meng S."/>
            <person name="Qian L."/>
            <person name="Wei D."/>
            <person name="Dai S."/>
            <person name="Zhou R."/>
        </authorList>
    </citation>
    <scope>NUCLEOTIDE SEQUENCE [LARGE SCALE GENOMIC DNA]</scope>
    <source>
        <strain evidence="1">BV-YZ2020</strain>
    </source>
</reference>
<dbReference type="EMBL" id="CM039436">
    <property type="protein sequence ID" value="KAI4313167.1"/>
    <property type="molecule type" value="Genomic_DNA"/>
</dbReference>
<name>A0ACB9LQ91_BAUVA</name>
<evidence type="ECO:0000313" key="1">
    <source>
        <dbReference type="EMBL" id="KAI4313167.1"/>
    </source>
</evidence>
<gene>
    <name evidence="1" type="ORF">L6164_026168</name>
</gene>
<protein>
    <submittedName>
        <fullName evidence="1">Uncharacterized protein</fullName>
    </submittedName>
</protein>
<comment type="caution">
    <text evidence="1">The sequence shown here is derived from an EMBL/GenBank/DDBJ whole genome shotgun (WGS) entry which is preliminary data.</text>
</comment>